<accession>A0AAV8TJD7</accession>
<reference evidence="1 2" key="1">
    <citation type="submission" date="2021-09" db="EMBL/GenBank/DDBJ databases">
        <title>Genomic insights and catalytic innovation underlie evolution of tropane alkaloids biosynthesis.</title>
        <authorList>
            <person name="Wang Y.-J."/>
            <person name="Tian T."/>
            <person name="Huang J.-P."/>
            <person name="Huang S.-X."/>
        </authorList>
    </citation>
    <scope>NUCLEOTIDE SEQUENCE [LARGE SCALE GENOMIC DNA]</scope>
    <source>
        <strain evidence="1">KIB-2018</strain>
        <tissue evidence="1">Leaf</tissue>
    </source>
</reference>
<dbReference type="AlphaFoldDB" id="A0AAV8TJD7"/>
<dbReference type="EMBL" id="JAIWQS010000004">
    <property type="protein sequence ID" value="KAJ8766986.1"/>
    <property type="molecule type" value="Genomic_DNA"/>
</dbReference>
<evidence type="ECO:0000313" key="1">
    <source>
        <dbReference type="EMBL" id="KAJ8766986.1"/>
    </source>
</evidence>
<comment type="caution">
    <text evidence="1">The sequence shown here is derived from an EMBL/GenBank/DDBJ whole genome shotgun (WGS) entry which is preliminary data.</text>
</comment>
<proteinExistence type="predicted"/>
<evidence type="ECO:0000313" key="2">
    <source>
        <dbReference type="Proteomes" id="UP001159364"/>
    </source>
</evidence>
<dbReference type="Proteomes" id="UP001159364">
    <property type="component" value="Linkage Group LG04"/>
</dbReference>
<keyword evidence="2" id="KW-1185">Reference proteome</keyword>
<sequence>MTQLAIEIETTLFPLLQNVTHDVWLYIVSEHVRGWRLDHDKAWILVTGKVICKWSGGSQQSIGLSWRRKLCQDSTCRGR</sequence>
<name>A0AAV8TJD7_9ROSI</name>
<organism evidence="1 2">
    <name type="scientific">Erythroxylum novogranatense</name>
    <dbReference type="NCBI Taxonomy" id="1862640"/>
    <lineage>
        <taxon>Eukaryota</taxon>
        <taxon>Viridiplantae</taxon>
        <taxon>Streptophyta</taxon>
        <taxon>Embryophyta</taxon>
        <taxon>Tracheophyta</taxon>
        <taxon>Spermatophyta</taxon>
        <taxon>Magnoliopsida</taxon>
        <taxon>eudicotyledons</taxon>
        <taxon>Gunneridae</taxon>
        <taxon>Pentapetalae</taxon>
        <taxon>rosids</taxon>
        <taxon>fabids</taxon>
        <taxon>Malpighiales</taxon>
        <taxon>Erythroxylaceae</taxon>
        <taxon>Erythroxylum</taxon>
    </lineage>
</organism>
<protein>
    <submittedName>
        <fullName evidence="1">Uncharacterized protein</fullName>
    </submittedName>
</protein>
<gene>
    <name evidence="1" type="ORF">K2173_012495</name>
</gene>